<keyword evidence="3" id="KW-1185">Reference proteome</keyword>
<evidence type="ECO:0000313" key="3">
    <source>
        <dbReference type="Proteomes" id="UP000308199"/>
    </source>
</evidence>
<evidence type="ECO:0000313" key="2">
    <source>
        <dbReference type="EMBL" id="THG93367.1"/>
    </source>
</evidence>
<proteinExistence type="predicted"/>
<organism evidence="2 3">
    <name type="scientific">Phellinidium pouzarii</name>
    <dbReference type="NCBI Taxonomy" id="167371"/>
    <lineage>
        <taxon>Eukaryota</taxon>
        <taxon>Fungi</taxon>
        <taxon>Dikarya</taxon>
        <taxon>Basidiomycota</taxon>
        <taxon>Agaricomycotina</taxon>
        <taxon>Agaricomycetes</taxon>
        <taxon>Hymenochaetales</taxon>
        <taxon>Hymenochaetaceae</taxon>
        <taxon>Phellinidium</taxon>
    </lineage>
</organism>
<feature type="non-terminal residue" evidence="2">
    <location>
        <position position="88"/>
    </location>
</feature>
<evidence type="ECO:0000256" key="1">
    <source>
        <dbReference type="SAM" id="MobiDB-lite"/>
    </source>
</evidence>
<sequence>MAPSNLRTRTRRMAPPKYISSKTDPHHGPYGPYGARGVSPYARRCIATTCHAMPIPAPTRCGSHDGPGASAPAFAVVFVFAPVPTLPR</sequence>
<name>A0A4S4K871_9AGAM</name>
<dbReference type="Proteomes" id="UP000308199">
    <property type="component" value="Unassembled WGS sequence"/>
</dbReference>
<feature type="region of interest" description="Disordered" evidence="1">
    <location>
        <begin position="1"/>
        <end position="32"/>
    </location>
</feature>
<gene>
    <name evidence="2" type="ORF">EW145_g8396</name>
</gene>
<dbReference type="EMBL" id="SGPK01001318">
    <property type="protein sequence ID" value="THG93367.1"/>
    <property type="molecule type" value="Genomic_DNA"/>
</dbReference>
<protein>
    <submittedName>
        <fullName evidence="2">Uncharacterized protein</fullName>
    </submittedName>
</protein>
<comment type="caution">
    <text evidence="2">The sequence shown here is derived from an EMBL/GenBank/DDBJ whole genome shotgun (WGS) entry which is preliminary data.</text>
</comment>
<dbReference type="AlphaFoldDB" id="A0A4S4K871"/>
<accession>A0A4S4K871</accession>
<reference evidence="2 3" key="1">
    <citation type="submission" date="2019-02" db="EMBL/GenBank/DDBJ databases">
        <title>Genome sequencing of the rare red list fungi Phellinidium pouzarii.</title>
        <authorList>
            <person name="Buettner E."/>
            <person name="Kellner H."/>
        </authorList>
    </citation>
    <scope>NUCLEOTIDE SEQUENCE [LARGE SCALE GENOMIC DNA]</scope>
    <source>
        <strain evidence="2 3">DSM 108285</strain>
    </source>
</reference>